<name>A0A9E4DS63_9ENTE</name>
<dbReference type="Gene3D" id="1.10.530.10">
    <property type="match status" value="1"/>
</dbReference>
<dbReference type="GO" id="GO:0004040">
    <property type="term" value="F:amidase activity"/>
    <property type="evidence" value="ECO:0007669"/>
    <property type="project" value="InterPro"/>
</dbReference>
<feature type="domain" description="Mannosyl-glycoprotein endo-beta-N-acetylglucosamidase-like" evidence="4">
    <location>
        <begin position="272"/>
        <end position="435"/>
    </location>
</feature>
<evidence type="ECO:0000313" key="5">
    <source>
        <dbReference type="EMBL" id="MCC9274288.1"/>
    </source>
</evidence>
<feature type="compositionally biased region" description="Basic and acidic residues" evidence="3">
    <location>
        <begin position="203"/>
        <end position="214"/>
    </location>
</feature>
<dbReference type="AlphaFoldDB" id="A0A9E4DS63"/>
<dbReference type="InterPro" id="IPR002901">
    <property type="entry name" value="MGlyc_endo_b_GlcNAc-like_dom"/>
</dbReference>
<keyword evidence="2" id="KW-0378">Hydrolase</keyword>
<dbReference type="InterPro" id="IPR038200">
    <property type="entry name" value="GW_dom_sf"/>
</dbReference>
<gene>
    <name evidence="5" type="ORF">K8V42_08380</name>
</gene>
<comment type="similarity">
    <text evidence="1">Belongs to the glycosyl hydrolase 73 family.</text>
</comment>
<evidence type="ECO:0000256" key="2">
    <source>
        <dbReference type="ARBA" id="ARBA00022801"/>
    </source>
</evidence>
<accession>A0A9E4DS63</accession>
<evidence type="ECO:0000313" key="6">
    <source>
        <dbReference type="Proteomes" id="UP000813384"/>
    </source>
</evidence>
<reference evidence="5" key="2">
    <citation type="submission" date="2021-11" db="EMBL/GenBank/DDBJ databases">
        <authorList>
            <person name="Gilroy R."/>
        </authorList>
    </citation>
    <scope>NUCLEOTIDE SEQUENCE</scope>
    <source>
        <strain evidence="5">150</strain>
    </source>
</reference>
<dbReference type="Pfam" id="PF01832">
    <property type="entry name" value="Glucosaminidase"/>
    <property type="match status" value="1"/>
</dbReference>
<evidence type="ECO:0000259" key="4">
    <source>
        <dbReference type="SMART" id="SM00047"/>
    </source>
</evidence>
<organism evidence="5 6">
    <name type="scientific">Enterococcus aquimarinus</name>
    <dbReference type="NCBI Taxonomy" id="328396"/>
    <lineage>
        <taxon>Bacteria</taxon>
        <taxon>Bacillati</taxon>
        <taxon>Bacillota</taxon>
        <taxon>Bacilli</taxon>
        <taxon>Lactobacillales</taxon>
        <taxon>Enterococcaceae</taxon>
        <taxon>Enterococcus</taxon>
    </lineage>
</organism>
<dbReference type="Gene3D" id="4.10.80.30">
    <property type="entry name" value="DNA polymerase, domain 6"/>
    <property type="match status" value="1"/>
</dbReference>
<evidence type="ECO:0000256" key="1">
    <source>
        <dbReference type="ARBA" id="ARBA00010266"/>
    </source>
</evidence>
<comment type="caution">
    <text evidence="5">The sequence shown here is derived from an EMBL/GenBank/DDBJ whole genome shotgun (WGS) entry which is preliminary data.</text>
</comment>
<dbReference type="InterPro" id="IPR051056">
    <property type="entry name" value="Glycosyl_Hydrolase_73"/>
</dbReference>
<protein>
    <submittedName>
        <fullName evidence="5">Glucosaminidase domain-containing protein</fullName>
    </submittedName>
</protein>
<dbReference type="PANTHER" id="PTHR33308:SF9">
    <property type="entry name" value="PEPTIDOGLYCAN HYDROLASE FLGJ"/>
    <property type="match status" value="1"/>
</dbReference>
<reference evidence="5" key="1">
    <citation type="journal article" date="2021" name="PeerJ">
        <title>Extensive microbial diversity within the chicken gut microbiome revealed by metagenomics and culture.</title>
        <authorList>
            <person name="Gilroy R."/>
            <person name="Ravi A."/>
            <person name="Getino M."/>
            <person name="Pursley I."/>
            <person name="Horton D.L."/>
            <person name="Alikhan N.F."/>
            <person name="Baker D."/>
            <person name="Gharbi K."/>
            <person name="Hall N."/>
            <person name="Watson M."/>
            <person name="Adriaenssens E.M."/>
            <person name="Foster-Nyarko E."/>
            <person name="Jarju S."/>
            <person name="Secka A."/>
            <person name="Antonio M."/>
            <person name="Oren A."/>
            <person name="Chaudhuri R.R."/>
            <person name="La Ragione R."/>
            <person name="Hildebrand F."/>
            <person name="Pallen M.J."/>
        </authorList>
    </citation>
    <scope>NUCLEOTIDE SEQUENCE</scope>
    <source>
        <strain evidence="5">150</strain>
    </source>
</reference>
<feature type="compositionally biased region" description="Polar residues" evidence="3">
    <location>
        <begin position="181"/>
        <end position="202"/>
    </location>
</feature>
<dbReference type="SMART" id="SM00047">
    <property type="entry name" value="LYZ2"/>
    <property type="match status" value="1"/>
</dbReference>
<feature type="region of interest" description="Disordered" evidence="3">
    <location>
        <begin position="181"/>
        <end position="229"/>
    </location>
</feature>
<sequence length="435" mass="49238">MLLLIGIVILCFTLMTNDDVNALEKYRELPINQYGTITYERAKILDTLDGQSKDLTNAQLNRTYFITSSYTRGIVVYYLFENQEGDEIGYISASSMTLTGDRPEGVMQPLIQDEKIFSDEYPLLNSFFQEDDKSSTDLVHDDVQVRGAYHHFNGSIYYKINDVEGKILGLMDSRAMKELPSASSNSISGQTKQLDDGNSSEVSEAKVRSSEVTKQDVQVEDEKNRETQTAEPLANFSGNPYFISGIMTIGSTRVQRALAEEQVTIQTPQVFKESLFSSKQEFIDLLAKEAQVLGEKYNLYPSVMIAQAVLESAYGESLLTKEANNFFGMKFTVGVDEGLYERYDIYSDEYLNGQWVSLPASFRKYPTIKDSLEDYAKKLAQGVSWDAYFYQGTWRSVAKSYQEATQALTGKYATDPQYHQKLNAIISNWNLSQFD</sequence>
<dbReference type="PANTHER" id="PTHR33308">
    <property type="entry name" value="PEPTIDOGLYCAN HYDROLASE FLGJ"/>
    <property type="match status" value="1"/>
</dbReference>
<proteinExistence type="inferred from homology"/>
<dbReference type="EMBL" id="JAJJVO010000125">
    <property type="protein sequence ID" value="MCC9274288.1"/>
    <property type="molecule type" value="Genomic_DNA"/>
</dbReference>
<dbReference type="Proteomes" id="UP000813384">
    <property type="component" value="Unassembled WGS sequence"/>
</dbReference>
<evidence type="ECO:0000256" key="3">
    <source>
        <dbReference type="SAM" id="MobiDB-lite"/>
    </source>
</evidence>
<dbReference type="Gene3D" id="2.30.30.170">
    <property type="match status" value="1"/>
</dbReference>